<proteinExistence type="predicted"/>
<dbReference type="EMBL" id="LMZQ01000009">
    <property type="protein sequence ID" value="KRT15485.1"/>
    <property type="molecule type" value="Genomic_DNA"/>
</dbReference>
<comment type="caution">
    <text evidence="2">The sequence shown here is derived from an EMBL/GenBank/DDBJ whole genome shotgun (WGS) entry which is preliminary data.</text>
</comment>
<organism evidence="2 3">
    <name type="scientific">Pedobacter ginsenosidimutans</name>
    <dbReference type="NCBI Taxonomy" id="687842"/>
    <lineage>
        <taxon>Bacteria</taxon>
        <taxon>Pseudomonadati</taxon>
        <taxon>Bacteroidota</taxon>
        <taxon>Sphingobacteriia</taxon>
        <taxon>Sphingobacteriales</taxon>
        <taxon>Sphingobacteriaceae</taxon>
        <taxon>Pedobacter</taxon>
    </lineage>
</organism>
<name>A0A0T5VNV6_9SPHI</name>
<feature type="signal peptide" evidence="1">
    <location>
        <begin position="1"/>
        <end position="19"/>
    </location>
</feature>
<dbReference type="AlphaFoldDB" id="A0A0T5VNV6"/>
<gene>
    <name evidence="2" type="ORF">ASU31_14135</name>
</gene>
<dbReference type="Proteomes" id="UP000051950">
    <property type="component" value="Unassembled WGS sequence"/>
</dbReference>
<feature type="chain" id="PRO_5006665429" evidence="1">
    <location>
        <begin position="20"/>
        <end position="334"/>
    </location>
</feature>
<evidence type="ECO:0000313" key="2">
    <source>
        <dbReference type="EMBL" id="KRT15485.1"/>
    </source>
</evidence>
<sequence length="334" mass="37655">MKRKLCLMLFTINVISTFAQQETFDIVTYTPPKDWTLKQNAGNISYSRVDGGSWGQIGIYKHRNSEGDIKIDFDKDWNELISNGKSISSVEKTEPKLTHGWSIISGRGIWQYNGTNVATILTVYSNQKNCMAIVCNATAMPYLKEYQSLLGSLTISTANITIPSTENHASAIVGLWTDYSLESAGRSFNGVPQYTAGYLRKEYTFNKDGTYIFRNKQWITKTKDILFSYETGTYVVKGNELNITPENGKGGFWEKKASSLEWGKYVKALNYRLEKVTYAFKIIEDPNYGNTIVLSASKPTQRDGGKFNAPDDPYAFHYSFRKLASLIDNPPGLK</sequence>
<keyword evidence="1" id="KW-0732">Signal</keyword>
<evidence type="ECO:0000256" key="1">
    <source>
        <dbReference type="SAM" id="SignalP"/>
    </source>
</evidence>
<dbReference type="OrthoDB" id="652645at2"/>
<reference evidence="2 3" key="1">
    <citation type="submission" date="2015-11" db="EMBL/GenBank/DDBJ databases">
        <title>Sequence of Pedobacter ginsenosidimutans.</title>
        <authorList>
            <person name="Carson E."/>
            <person name="Keyser V."/>
            <person name="Newman J."/>
            <person name="Miller J."/>
        </authorList>
    </citation>
    <scope>NUCLEOTIDE SEQUENCE [LARGE SCALE GENOMIC DNA]</scope>
    <source>
        <strain evidence="2 3">KACC 14530</strain>
    </source>
</reference>
<dbReference type="RefSeq" id="WP_057932934.1">
    <property type="nucleotide sequence ID" value="NZ_LMZQ01000009.1"/>
</dbReference>
<keyword evidence="3" id="KW-1185">Reference proteome</keyword>
<evidence type="ECO:0000313" key="3">
    <source>
        <dbReference type="Proteomes" id="UP000051950"/>
    </source>
</evidence>
<protein>
    <submittedName>
        <fullName evidence="2">Uncharacterized protein</fullName>
    </submittedName>
</protein>
<accession>A0A0T5VNV6</accession>